<keyword evidence="6" id="KW-1185">Reference proteome</keyword>
<dbReference type="Pfam" id="PF13416">
    <property type="entry name" value="SBP_bac_8"/>
    <property type="match status" value="1"/>
</dbReference>
<name>A0A3L7J1B2_9MICO</name>
<dbReference type="Gene3D" id="3.40.190.10">
    <property type="entry name" value="Periplasmic binding protein-like II"/>
    <property type="match status" value="1"/>
</dbReference>
<comment type="caution">
    <text evidence="5">The sequence shown here is derived from an EMBL/GenBank/DDBJ whole genome shotgun (WGS) entry which is preliminary data.</text>
</comment>
<dbReference type="AlphaFoldDB" id="A0A3L7J1B2"/>
<reference evidence="5 6" key="1">
    <citation type="submission" date="2018-10" db="EMBL/GenBank/DDBJ databases">
        <authorList>
            <person name="Li J."/>
        </authorList>
    </citation>
    <scope>NUCLEOTIDE SEQUENCE [LARGE SCALE GENOMIC DNA]</scope>
    <source>
        <strain evidence="5 6">ZD1-4</strain>
    </source>
</reference>
<evidence type="ECO:0000256" key="2">
    <source>
        <dbReference type="ARBA" id="ARBA00022448"/>
    </source>
</evidence>
<dbReference type="GO" id="GO:0015768">
    <property type="term" value="P:maltose transport"/>
    <property type="evidence" value="ECO:0007669"/>
    <property type="project" value="TreeGrafter"/>
</dbReference>
<keyword evidence="3 4" id="KW-0732">Signal</keyword>
<dbReference type="SUPFAM" id="SSF53850">
    <property type="entry name" value="Periplasmic binding protein-like II"/>
    <property type="match status" value="1"/>
</dbReference>
<dbReference type="PANTHER" id="PTHR30061:SF50">
    <property type="entry name" value="MALTOSE_MALTODEXTRIN-BINDING PERIPLASMIC PROTEIN"/>
    <property type="match status" value="1"/>
</dbReference>
<dbReference type="OrthoDB" id="1650177at2"/>
<dbReference type="InterPro" id="IPR006059">
    <property type="entry name" value="SBP"/>
</dbReference>
<dbReference type="GO" id="GO:1901982">
    <property type="term" value="F:maltose binding"/>
    <property type="evidence" value="ECO:0007669"/>
    <property type="project" value="TreeGrafter"/>
</dbReference>
<evidence type="ECO:0000256" key="1">
    <source>
        <dbReference type="ARBA" id="ARBA00008520"/>
    </source>
</evidence>
<evidence type="ECO:0000256" key="3">
    <source>
        <dbReference type="ARBA" id="ARBA00022729"/>
    </source>
</evidence>
<organism evidence="5 6">
    <name type="scientific">Mycetocola zhadangensis</name>
    <dbReference type="NCBI Taxonomy" id="1164595"/>
    <lineage>
        <taxon>Bacteria</taxon>
        <taxon>Bacillati</taxon>
        <taxon>Actinomycetota</taxon>
        <taxon>Actinomycetes</taxon>
        <taxon>Micrococcales</taxon>
        <taxon>Microbacteriaceae</taxon>
        <taxon>Mycetocola</taxon>
    </lineage>
</organism>
<dbReference type="GO" id="GO:0042956">
    <property type="term" value="P:maltodextrin transmembrane transport"/>
    <property type="evidence" value="ECO:0007669"/>
    <property type="project" value="TreeGrafter"/>
</dbReference>
<proteinExistence type="inferred from homology"/>
<dbReference type="GO" id="GO:0055052">
    <property type="term" value="C:ATP-binding cassette (ABC) transporter complex, substrate-binding subunit-containing"/>
    <property type="evidence" value="ECO:0007669"/>
    <property type="project" value="TreeGrafter"/>
</dbReference>
<dbReference type="CDD" id="cd13585">
    <property type="entry name" value="PBP2_TMBP_like"/>
    <property type="match status" value="1"/>
</dbReference>
<evidence type="ECO:0000313" key="6">
    <source>
        <dbReference type="Proteomes" id="UP000282460"/>
    </source>
</evidence>
<dbReference type="EMBL" id="RCWJ01000002">
    <property type="protein sequence ID" value="RLQ84224.1"/>
    <property type="molecule type" value="Genomic_DNA"/>
</dbReference>
<gene>
    <name evidence="5" type="ORF">D9V28_08410</name>
</gene>
<dbReference type="RefSeq" id="WP_121659270.1">
    <property type="nucleotide sequence ID" value="NZ_BMEK01000002.1"/>
</dbReference>
<dbReference type="PROSITE" id="PS51257">
    <property type="entry name" value="PROKAR_LIPOPROTEIN"/>
    <property type="match status" value="1"/>
</dbReference>
<evidence type="ECO:0000313" key="5">
    <source>
        <dbReference type="EMBL" id="RLQ84224.1"/>
    </source>
</evidence>
<comment type="similarity">
    <text evidence="1">Belongs to the bacterial solute-binding protein 1 family.</text>
</comment>
<feature type="chain" id="PRO_5039478905" evidence="4">
    <location>
        <begin position="32"/>
        <end position="461"/>
    </location>
</feature>
<protein>
    <submittedName>
        <fullName evidence="5">Sugar ABC transporter substrate-binding protein</fullName>
    </submittedName>
</protein>
<dbReference type="Proteomes" id="UP000282460">
    <property type="component" value="Unassembled WGS sequence"/>
</dbReference>
<keyword evidence="2" id="KW-0813">Transport</keyword>
<sequence length="461" mass="50423">MTLTSPRTKRRRLSRRVVTSALAILTATGLAGCTQGAMSEGAWGETGDLTYWMWDSNQVPAYQACATAFEKKNPDISITIEQFGYDDYWNKLMTSFVADSAPDVFVDHSSKYGDYASRGLIENLDELVEKDNIDLDQYVNGTVDLWRAADGHQYGMPKDWDTVAIFYNEELASEAGISAEKLGSMTWNPEDGGTYEDVIAHLTVDKNGVRGDEEGFDKTRVETYGLGLDDSGGGYGQVTWSMLAGTTGWTYMDEPTWGSEFNYDDERFQSAIAWWRGLIEKGYMPPLSQTVGTALSSKMQAESYAMVTDGAWNINTYAKLQGVKLNTAPTPIGVDGERASTFNSLADSISASSKNKGAAWEWVKYLSSPECQSTVADAGVVFPSLSAVGDTASERFAETGFNIEAFTTHVDDDTTILFPLSENAVEINALMTNAMDKVLSFSTEPSSLTEVNKTVTGLLDE</sequence>
<dbReference type="PANTHER" id="PTHR30061">
    <property type="entry name" value="MALTOSE-BINDING PERIPLASMIC PROTEIN"/>
    <property type="match status" value="1"/>
</dbReference>
<accession>A0A3L7J1B2</accession>
<evidence type="ECO:0000256" key="4">
    <source>
        <dbReference type="SAM" id="SignalP"/>
    </source>
</evidence>
<feature type="signal peptide" evidence="4">
    <location>
        <begin position="1"/>
        <end position="31"/>
    </location>
</feature>